<dbReference type="PROSITE" id="PS50995">
    <property type="entry name" value="HTH_MARR_2"/>
    <property type="match status" value="1"/>
</dbReference>
<organism evidence="2 3">
    <name type="scientific">Aquibium carbonis</name>
    <dbReference type="NCBI Taxonomy" id="2495581"/>
    <lineage>
        <taxon>Bacteria</taxon>
        <taxon>Pseudomonadati</taxon>
        <taxon>Pseudomonadota</taxon>
        <taxon>Alphaproteobacteria</taxon>
        <taxon>Hyphomicrobiales</taxon>
        <taxon>Phyllobacteriaceae</taxon>
        <taxon>Aquibium</taxon>
    </lineage>
</organism>
<dbReference type="PANTHER" id="PTHR33164:SF95">
    <property type="entry name" value="TRANSCRIPTIONAL REGULATOR"/>
    <property type="match status" value="1"/>
</dbReference>
<dbReference type="OrthoDB" id="7349109at2"/>
<evidence type="ECO:0000313" key="3">
    <source>
        <dbReference type="Proteomes" id="UP000278398"/>
    </source>
</evidence>
<dbReference type="InterPro" id="IPR000835">
    <property type="entry name" value="HTH_MarR-typ"/>
</dbReference>
<gene>
    <name evidence="2" type="ORF">EJC49_09400</name>
</gene>
<evidence type="ECO:0000259" key="1">
    <source>
        <dbReference type="PROSITE" id="PS50995"/>
    </source>
</evidence>
<dbReference type="GO" id="GO:0003700">
    <property type="term" value="F:DNA-binding transcription factor activity"/>
    <property type="evidence" value="ECO:0007669"/>
    <property type="project" value="InterPro"/>
</dbReference>
<dbReference type="InterPro" id="IPR036390">
    <property type="entry name" value="WH_DNA-bd_sf"/>
</dbReference>
<dbReference type="GO" id="GO:0006950">
    <property type="term" value="P:response to stress"/>
    <property type="evidence" value="ECO:0007669"/>
    <property type="project" value="TreeGrafter"/>
</dbReference>
<dbReference type="InterPro" id="IPR039422">
    <property type="entry name" value="MarR/SlyA-like"/>
</dbReference>
<dbReference type="SMART" id="SM00347">
    <property type="entry name" value="HTH_MARR"/>
    <property type="match status" value="1"/>
</dbReference>
<dbReference type="AlphaFoldDB" id="A0A3S0ATG7"/>
<dbReference type="PRINTS" id="PR00598">
    <property type="entry name" value="HTHMARR"/>
</dbReference>
<dbReference type="PANTHER" id="PTHR33164">
    <property type="entry name" value="TRANSCRIPTIONAL REGULATOR, MARR FAMILY"/>
    <property type="match status" value="1"/>
</dbReference>
<dbReference type="Pfam" id="PF12802">
    <property type="entry name" value="MarR_2"/>
    <property type="match status" value="1"/>
</dbReference>
<comment type="caution">
    <text evidence="2">The sequence shown here is derived from an EMBL/GenBank/DDBJ whole genome shotgun (WGS) entry which is preliminary data.</text>
</comment>
<keyword evidence="3" id="KW-1185">Reference proteome</keyword>
<evidence type="ECO:0000313" key="2">
    <source>
        <dbReference type="EMBL" id="RST86708.1"/>
    </source>
</evidence>
<dbReference type="SUPFAM" id="SSF46785">
    <property type="entry name" value="Winged helix' DNA-binding domain"/>
    <property type="match status" value="1"/>
</dbReference>
<sequence>MSAEFRGPERCGRRSLTPLSRKPGHLIRRLHQISTHVFTERVREAGFDLTSVQYAALDALGSNLGVDQARLADMVAKDRATTGAVVERLEQKGLVSRTVNDRDKRARILMLTPEGVDLLARVTPVVEELQREILRGLDDHEYNRFIELAAKAAASTGSGDKA</sequence>
<dbReference type="Gene3D" id="1.10.10.10">
    <property type="entry name" value="Winged helix-like DNA-binding domain superfamily/Winged helix DNA-binding domain"/>
    <property type="match status" value="1"/>
</dbReference>
<protein>
    <submittedName>
        <fullName evidence="2">MarR family transcriptional regulator</fullName>
    </submittedName>
</protein>
<dbReference type="EMBL" id="RWKW01000033">
    <property type="protein sequence ID" value="RST86708.1"/>
    <property type="molecule type" value="Genomic_DNA"/>
</dbReference>
<accession>A0A3S0ATG7</accession>
<proteinExistence type="predicted"/>
<dbReference type="InterPro" id="IPR036388">
    <property type="entry name" value="WH-like_DNA-bd_sf"/>
</dbReference>
<reference evidence="2 3" key="1">
    <citation type="submission" date="2018-12" db="EMBL/GenBank/DDBJ databases">
        <title>Mesorhizobium carbonis sp. nov., isolated from coal mine water.</title>
        <authorList>
            <person name="Xin W."/>
            <person name="Xu Z."/>
            <person name="Xiang F."/>
            <person name="Zhang J."/>
            <person name="Xi L."/>
            <person name="Liu J."/>
        </authorList>
    </citation>
    <scope>NUCLEOTIDE SEQUENCE [LARGE SCALE GENOMIC DNA]</scope>
    <source>
        <strain evidence="2 3">B2.3</strain>
    </source>
</reference>
<feature type="domain" description="HTH marR-type" evidence="1">
    <location>
        <begin position="23"/>
        <end position="154"/>
    </location>
</feature>
<dbReference type="Proteomes" id="UP000278398">
    <property type="component" value="Unassembled WGS sequence"/>
</dbReference>
<name>A0A3S0ATG7_9HYPH</name>